<proteinExistence type="predicted"/>
<feature type="transmembrane region" description="Helical" evidence="2">
    <location>
        <begin position="49"/>
        <end position="70"/>
    </location>
</feature>
<dbReference type="VEuPathDB" id="FungiDB:MELLADRAFT_85951"/>
<feature type="region of interest" description="Disordered" evidence="1">
    <location>
        <begin position="81"/>
        <end position="102"/>
    </location>
</feature>
<evidence type="ECO:0000313" key="4">
    <source>
        <dbReference type="Proteomes" id="UP000001072"/>
    </source>
</evidence>
<accession>F4RK95</accession>
<organism evidence="4">
    <name type="scientific">Melampsora larici-populina (strain 98AG31 / pathotype 3-4-7)</name>
    <name type="common">Poplar leaf rust fungus</name>
    <dbReference type="NCBI Taxonomy" id="747676"/>
    <lineage>
        <taxon>Eukaryota</taxon>
        <taxon>Fungi</taxon>
        <taxon>Dikarya</taxon>
        <taxon>Basidiomycota</taxon>
        <taxon>Pucciniomycotina</taxon>
        <taxon>Pucciniomycetes</taxon>
        <taxon>Pucciniales</taxon>
        <taxon>Melampsoraceae</taxon>
        <taxon>Melampsora</taxon>
    </lineage>
</organism>
<gene>
    <name evidence="3" type="ORF">MELLADRAFT_85951</name>
</gene>
<dbReference type="RefSeq" id="XP_007409662.1">
    <property type="nucleotide sequence ID" value="XM_007409600.1"/>
</dbReference>
<feature type="compositionally biased region" description="Polar residues" evidence="1">
    <location>
        <begin position="89"/>
        <end position="102"/>
    </location>
</feature>
<dbReference type="Proteomes" id="UP000001072">
    <property type="component" value="Unassembled WGS sequence"/>
</dbReference>
<evidence type="ECO:0000256" key="1">
    <source>
        <dbReference type="SAM" id="MobiDB-lite"/>
    </source>
</evidence>
<evidence type="ECO:0000313" key="3">
    <source>
        <dbReference type="EMBL" id="EGG07220.1"/>
    </source>
</evidence>
<protein>
    <submittedName>
        <fullName evidence="3">Uncharacterized protein</fullName>
    </submittedName>
</protein>
<dbReference type="InParanoid" id="F4RK95"/>
<evidence type="ECO:0000256" key="2">
    <source>
        <dbReference type="SAM" id="Phobius"/>
    </source>
</evidence>
<name>F4RK95_MELLP</name>
<dbReference type="AlphaFoldDB" id="F4RK95"/>
<keyword evidence="2" id="KW-0472">Membrane</keyword>
<reference evidence="4" key="1">
    <citation type="journal article" date="2011" name="Proc. Natl. Acad. Sci. U.S.A.">
        <title>Obligate biotrophy features unraveled by the genomic analysis of rust fungi.</title>
        <authorList>
            <person name="Duplessis S."/>
            <person name="Cuomo C.A."/>
            <person name="Lin Y.-C."/>
            <person name="Aerts A."/>
            <person name="Tisserant E."/>
            <person name="Veneault-Fourrey C."/>
            <person name="Joly D.L."/>
            <person name="Hacquard S."/>
            <person name="Amselem J."/>
            <person name="Cantarel B.L."/>
            <person name="Chiu R."/>
            <person name="Coutinho P.M."/>
            <person name="Feau N."/>
            <person name="Field M."/>
            <person name="Frey P."/>
            <person name="Gelhaye E."/>
            <person name="Goldberg J."/>
            <person name="Grabherr M.G."/>
            <person name="Kodira C.D."/>
            <person name="Kohler A."/>
            <person name="Kuees U."/>
            <person name="Lindquist E.A."/>
            <person name="Lucas S.M."/>
            <person name="Mago R."/>
            <person name="Mauceli E."/>
            <person name="Morin E."/>
            <person name="Murat C."/>
            <person name="Pangilinan J.L."/>
            <person name="Park R."/>
            <person name="Pearson M."/>
            <person name="Quesneville H."/>
            <person name="Rouhier N."/>
            <person name="Sakthikumar S."/>
            <person name="Salamov A.A."/>
            <person name="Schmutz J."/>
            <person name="Selles B."/>
            <person name="Shapiro H."/>
            <person name="Tanguay P."/>
            <person name="Tuskan G.A."/>
            <person name="Henrissat B."/>
            <person name="Van de Peer Y."/>
            <person name="Rouze P."/>
            <person name="Ellis J.G."/>
            <person name="Dodds P.N."/>
            <person name="Schein J.E."/>
            <person name="Zhong S."/>
            <person name="Hamelin R.C."/>
            <person name="Grigoriev I.V."/>
            <person name="Szabo L.J."/>
            <person name="Martin F."/>
        </authorList>
    </citation>
    <scope>NUCLEOTIDE SEQUENCE [LARGE SCALE GENOMIC DNA]</scope>
    <source>
        <strain evidence="4">98AG31 / pathotype 3-4-7</strain>
    </source>
</reference>
<sequence>MASYINTSLAHLLSSCNFLSPSLLLLLPLPVLFLLLATFLLPKVLNHPALWVFGLPLASSVVPIMVQVSASAQTLLPRSPQLLKPMSPLRSTPLSTPTLMPK</sequence>
<keyword evidence="2" id="KW-1133">Transmembrane helix</keyword>
<dbReference type="EMBL" id="GL883105">
    <property type="protein sequence ID" value="EGG07220.1"/>
    <property type="molecule type" value="Genomic_DNA"/>
</dbReference>
<keyword evidence="4" id="KW-1185">Reference proteome</keyword>
<keyword evidence="2" id="KW-0812">Transmembrane</keyword>
<dbReference type="HOGENOM" id="CLU_2278076_0_0_1"/>
<feature type="transmembrane region" description="Helical" evidence="2">
    <location>
        <begin position="23"/>
        <end position="42"/>
    </location>
</feature>
<dbReference type="GeneID" id="18934022"/>
<dbReference type="KEGG" id="mlr:MELLADRAFT_85951"/>